<evidence type="ECO:0000313" key="7">
    <source>
        <dbReference type="EMBL" id="CYW23989.1"/>
    </source>
</evidence>
<evidence type="ECO:0000256" key="4">
    <source>
        <dbReference type="ARBA" id="ARBA00040194"/>
    </source>
</evidence>
<keyword evidence="6" id="KW-0255">Endonuclease</keyword>
<evidence type="ECO:0000313" key="9">
    <source>
        <dbReference type="Proteomes" id="UP000073388"/>
    </source>
</evidence>
<dbReference type="InterPro" id="IPR003615">
    <property type="entry name" value="HNH_nuc"/>
</dbReference>
<reference evidence="8 9" key="1">
    <citation type="submission" date="2016-02" db="EMBL/GenBank/DDBJ databases">
        <authorList>
            <consortium name="Pathogen Informatics"/>
        </authorList>
    </citation>
    <scope>NUCLEOTIDE SEQUENCE [LARGE SCALE GENOMIC DNA]</scope>
    <source>
        <strain evidence="6 8">LSS32</strain>
        <strain evidence="7 9">LSS99</strain>
    </source>
</reference>
<dbReference type="Pfam" id="PF01844">
    <property type="entry name" value="HNH"/>
    <property type="match status" value="1"/>
</dbReference>
<name>A0A0Z8GWD6_STRSU</name>
<evidence type="ECO:0000256" key="1">
    <source>
        <dbReference type="ARBA" id="ARBA00022722"/>
    </source>
</evidence>
<dbReference type="PANTHER" id="PTHR41286:SF1">
    <property type="entry name" value="HNH NUCLEASE YAJD-RELATED"/>
    <property type="match status" value="1"/>
</dbReference>
<feature type="domain" description="HNH nuclease" evidence="5">
    <location>
        <begin position="14"/>
        <end position="71"/>
    </location>
</feature>
<dbReference type="GO" id="GO:0016787">
    <property type="term" value="F:hydrolase activity"/>
    <property type="evidence" value="ECO:0007669"/>
    <property type="project" value="UniProtKB-KW"/>
</dbReference>
<dbReference type="SMART" id="SM00507">
    <property type="entry name" value="HNHc"/>
    <property type="match status" value="1"/>
</dbReference>
<comment type="similarity">
    <text evidence="3">Belongs to the HNH nuclease family.</text>
</comment>
<dbReference type="GO" id="GO:0003676">
    <property type="term" value="F:nucleic acid binding"/>
    <property type="evidence" value="ECO:0007669"/>
    <property type="project" value="InterPro"/>
</dbReference>
<dbReference type="EMBL" id="FIGJ01000034">
    <property type="protein sequence ID" value="CYV06104.1"/>
    <property type="molecule type" value="Genomic_DNA"/>
</dbReference>
<protein>
    <recommendedName>
        <fullName evidence="4">Putative HNH nuclease YajD</fullName>
    </recommendedName>
</protein>
<keyword evidence="1" id="KW-0540">Nuclease</keyword>
<evidence type="ECO:0000259" key="5">
    <source>
        <dbReference type="SMART" id="SM00507"/>
    </source>
</evidence>
<keyword evidence="2" id="KW-0378">Hydrolase</keyword>
<accession>A0A0Z8GWD6</accession>
<evidence type="ECO:0000313" key="6">
    <source>
        <dbReference type="EMBL" id="CYV06104.1"/>
    </source>
</evidence>
<dbReference type="EMBL" id="FIIX01000045">
    <property type="protein sequence ID" value="CYW23989.1"/>
    <property type="molecule type" value="Genomic_DNA"/>
</dbReference>
<dbReference type="GO" id="GO:0008270">
    <property type="term" value="F:zinc ion binding"/>
    <property type="evidence" value="ECO:0007669"/>
    <property type="project" value="InterPro"/>
</dbReference>
<dbReference type="CDD" id="cd00085">
    <property type="entry name" value="HNHc"/>
    <property type="match status" value="1"/>
</dbReference>
<evidence type="ECO:0000256" key="2">
    <source>
        <dbReference type="ARBA" id="ARBA00022801"/>
    </source>
</evidence>
<dbReference type="InterPro" id="IPR002711">
    <property type="entry name" value="HNH"/>
</dbReference>
<proteinExistence type="inferred from homology"/>
<sequence>MKSNPFYKTYKWQQKRLEALKRDKYRCVWCYEAGKLTTTRLEVDHIEELEKNPDKALDLANLRTLCKDCHNKRHNRFKSSKKQWNDEQFEW</sequence>
<gene>
    <name evidence="6" type="ORF">ERS132394_02167</name>
    <name evidence="7" type="ORF">ERS132461_01714</name>
</gene>
<dbReference type="RefSeq" id="WP_044670332.1">
    <property type="nucleotide sequence ID" value="NZ_CEDC01000003.1"/>
</dbReference>
<dbReference type="Proteomes" id="UP000072618">
    <property type="component" value="Unassembled WGS sequence"/>
</dbReference>
<dbReference type="GO" id="GO:0005829">
    <property type="term" value="C:cytosol"/>
    <property type="evidence" value="ECO:0007669"/>
    <property type="project" value="TreeGrafter"/>
</dbReference>
<dbReference type="Gene3D" id="1.10.30.50">
    <property type="match status" value="1"/>
</dbReference>
<evidence type="ECO:0000256" key="3">
    <source>
        <dbReference type="ARBA" id="ARBA00038412"/>
    </source>
</evidence>
<dbReference type="GO" id="GO:0004519">
    <property type="term" value="F:endonuclease activity"/>
    <property type="evidence" value="ECO:0007669"/>
    <property type="project" value="UniProtKB-KW"/>
</dbReference>
<dbReference type="PANTHER" id="PTHR41286">
    <property type="entry name" value="HNH NUCLEASE YAJD-RELATED"/>
    <property type="match status" value="1"/>
</dbReference>
<dbReference type="Proteomes" id="UP000073388">
    <property type="component" value="Unassembled WGS sequence"/>
</dbReference>
<organism evidence="6 8">
    <name type="scientific">Streptococcus suis</name>
    <dbReference type="NCBI Taxonomy" id="1307"/>
    <lineage>
        <taxon>Bacteria</taxon>
        <taxon>Bacillati</taxon>
        <taxon>Bacillota</taxon>
        <taxon>Bacilli</taxon>
        <taxon>Lactobacillales</taxon>
        <taxon>Streptococcaceae</taxon>
        <taxon>Streptococcus</taxon>
    </lineage>
</organism>
<dbReference type="AlphaFoldDB" id="A0A0Z8GWD6"/>
<evidence type="ECO:0000313" key="8">
    <source>
        <dbReference type="Proteomes" id="UP000072618"/>
    </source>
</evidence>